<dbReference type="RefSeq" id="XP_020765775.2">
    <property type="nucleotide sequence ID" value="XM_020910116.2"/>
</dbReference>
<comment type="cofactor">
    <cofactor evidence="1">
        <name>Mg(2+)</name>
        <dbReference type="ChEBI" id="CHEBI:18420"/>
    </cofactor>
</comment>
<dbReference type="CDD" id="cd09869">
    <property type="entry name" value="PIN_GEN1"/>
    <property type="match status" value="1"/>
</dbReference>
<dbReference type="KEGG" id="ovr:110148204"/>
<feature type="domain" description="XPG N-terminal" evidence="8">
    <location>
        <begin position="60"/>
        <end position="155"/>
    </location>
</feature>
<dbReference type="PANTHER" id="PTHR11081">
    <property type="entry name" value="FLAP ENDONUCLEASE FAMILY MEMBER"/>
    <property type="match status" value="1"/>
</dbReference>
<dbReference type="Gene3D" id="3.40.50.1010">
    <property type="entry name" value="5'-nuclease"/>
    <property type="match status" value="1"/>
</dbReference>
<dbReference type="GeneID" id="110148204"/>
<dbReference type="InParanoid" id="A0A6J0YVC6"/>
<dbReference type="Gene3D" id="1.10.150.20">
    <property type="entry name" value="5' to 3' exonuclease, C-terminal subdomain"/>
    <property type="match status" value="1"/>
</dbReference>
<feature type="domain" description="XPG-I" evidence="7">
    <location>
        <begin position="181"/>
        <end position="252"/>
    </location>
</feature>
<dbReference type="Pfam" id="PF00867">
    <property type="entry name" value="XPG_I"/>
    <property type="match status" value="1"/>
</dbReference>
<evidence type="ECO:0000313" key="10">
    <source>
        <dbReference type="RefSeq" id="XP_020765775.2"/>
    </source>
</evidence>
<name>A0A6J0YVC6_ODOVR</name>
<keyword evidence="10" id="KW-0255">Endonuclease</keyword>
<evidence type="ECO:0000256" key="1">
    <source>
        <dbReference type="ARBA" id="ARBA00001946"/>
    </source>
</evidence>
<evidence type="ECO:0000256" key="2">
    <source>
        <dbReference type="ARBA" id="ARBA00022722"/>
    </source>
</evidence>
<dbReference type="AlphaFoldDB" id="A0A6J0YVC6"/>
<evidence type="ECO:0000256" key="6">
    <source>
        <dbReference type="SAM" id="MobiDB-lite"/>
    </source>
</evidence>
<dbReference type="GO" id="GO:0046872">
    <property type="term" value="F:metal ion binding"/>
    <property type="evidence" value="ECO:0007669"/>
    <property type="project" value="UniProtKB-KW"/>
</dbReference>
<dbReference type="SUPFAM" id="SSF47807">
    <property type="entry name" value="5' to 3' exonuclease, C-terminal subdomain"/>
    <property type="match status" value="1"/>
</dbReference>
<dbReference type="GO" id="GO:0006281">
    <property type="term" value="P:DNA repair"/>
    <property type="evidence" value="ECO:0007669"/>
    <property type="project" value="UniProtKB-KW"/>
</dbReference>
<organism evidence="9 10">
    <name type="scientific">Odocoileus virginianus</name>
    <name type="common">White-tailed deer</name>
    <dbReference type="NCBI Taxonomy" id="9874"/>
    <lineage>
        <taxon>Eukaryota</taxon>
        <taxon>Metazoa</taxon>
        <taxon>Chordata</taxon>
        <taxon>Craniata</taxon>
        <taxon>Vertebrata</taxon>
        <taxon>Euteleostomi</taxon>
        <taxon>Mammalia</taxon>
        <taxon>Eutheria</taxon>
        <taxon>Laurasiatheria</taxon>
        <taxon>Artiodactyla</taxon>
        <taxon>Ruminantia</taxon>
        <taxon>Pecora</taxon>
        <taxon>Cervidae</taxon>
        <taxon>Odocoileinae</taxon>
        <taxon>Odocoileus</taxon>
    </lineage>
</organism>
<evidence type="ECO:0000259" key="7">
    <source>
        <dbReference type="SMART" id="SM00484"/>
    </source>
</evidence>
<reference evidence="9" key="1">
    <citation type="journal article" date="2022" name="J. Hered.">
        <title>A De Novo Chromosome-Level Genome Assembly of the White-Tailed Deer, Odocoileus Virginianus.</title>
        <authorList>
            <person name="London E.W."/>
            <person name="Roca A.L."/>
            <person name="Novakofski J.E."/>
            <person name="Mateus-Pinilla N.E."/>
        </authorList>
    </citation>
    <scope>NUCLEOTIDE SEQUENCE [LARGE SCALE GENOMIC DNA]</scope>
</reference>
<dbReference type="InterPro" id="IPR036279">
    <property type="entry name" value="5-3_exonuclease_C_sf"/>
</dbReference>
<evidence type="ECO:0000256" key="5">
    <source>
        <dbReference type="ARBA" id="ARBA00022842"/>
    </source>
</evidence>
<evidence type="ECO:0000259" key="8">
    <source>
        <dbReference type="SMART" id="SM00485"/>
    </source>
</evidence>
<keyword evidence="5" id="KW-0460">Magnesium</keyword>
<dbReference type="SUPFAM" id="SSF88723">
    <property type="entry name" value="PIN domain-like"/>
    <property type="match status" value="1"/>
</dbReference>
<feature type="region of interest" description="Disordered" evidence="6">
    <location>
        <begin position="854"/>
        <end position="900"/>
    </location>
</feature>
<dbReference type="SMART" id="SM00485">
    <property type="entry name" value="XPGN"/>
    <property type="match status" value="1"/>
</dbReference>
<sequence length="966" mass="108724">MLGGAPGLCDCETRGAERGGGTFRNLEAAVVRIQTKLINDRKASFKNQGSRVVPQVTTRMGVNDLWQILEPVKQHVHLHSLSGKTIAVDLSLWVCEAQTVKKMIGTVMKPHLRNLFFRISYLMLMDVKLVFVMEGEPPNLKADVISKRNQVRYGPSGKTRSQKTGRSHFKTVLKECLDMLESLGIPWVQAAGEAEAMCAYLSASGYVDGCLTNDGDAFLYGAQTVYRNFTMNTKDPHVDCYTMSSIKSKLGLNRDALVGLAILLGCDYLPKGVPGVGKEQALKLIKILKGQSLLQRFNQWNEQSCYSNSQPALVNKLAHCSVCSHPGSSKDHEHNGCKLCQTDQYCEPHDYEYCCPCEWHRTEHERQLNAVEYNIKKKACSCEGFPFHEVTQEFLLNKDKLVKAVKYQRPDLLLFQRFTLEKMEWPNHYACEKLLTLLTHYDMTERKLGRRNSNQLQPIRIVKNRIRNGVHCFEIEWEKPEHYAVENKHGELALLTIEEESLFEAAYPEIVAIYQKQKSENKGKKQKSMKIKSKGNILPESDEMMNVQSHMTVKPTWEIFPKQISKLSLEISPDSTSPEEFISTSLNVLLLPEDAACLSTQEQLISSPRPLAIQQIKDISKSLTAESSQPSTSSHNISAVADLHLSTIDWEGTSFSNSPAIPRNAFTHGLKSELETAIPDNFKNNPKQLCCESERLTTSVNKLSYWGLQKTNPEEDLLSGISDLRLQDLPLKERILIKSYPQNTLEPHVDLKTLSLLTVKEQCVANNTSHCPSHLSKDLLGIHWQNESRNCKIPKGDQLFQENDKSNTSVPLSVNNPGTKTSNVRTGPPNAALYHSRKAGFQIAQKTVMKKSVCLDRPSSDEESVPEFGKAKSTSQKMKQSSQKHSPTHFKKNDANKLSNPKAYIKKTQQCVQAYKTAGNEEACFPDATEEPLSFLRHHKDKDDSGTLLDSPLPLSQRLKLRLQNT</sequence>
<dbReference type="Proteomes" id="UP001652640">
    <property type="component" value="Chromosome 2"/>
</dbReference>
<dbReference type="GO" id="GO:0005634">
    <property type="term" value="C:nucleus"/>
    <property type="evidence" value="ECO:0007669"/>
    <property type="project" value="UniProtKB-SubCell"/>
</dbReference>
<dbReference type="Pfam" id="PF18704">
    <property type="entry name" value="Chromo_2"/>
    <property type="match status" value="1"/>
</dbReference>
<feature type="region of interest" description="Disordered" evidence="6">
    <location>
        <begin position="799"/>
        <end position="829"/>
    </location>
</feature>
<dbReference type="SMART" id="SM00484">
    <property type="entry name" value="XPGI"/>
    <property type="match status" value="1"/>
</dbReference>
<dbReference type="GO" id="GO:0017108">
    <property type="term" value="F:5'-flap endonuclease activity"/>
    <property type="evidence" value="ECO:0007669"/>
    <property type="project" value="UniProtKB-ARBA"/>
</dbReference>
<dbReference type="PANTHER" id="PTHR11081:SF70">
    <property type="entry name" value="FLAP ENDONUCLEASE GEN HOMOLOG 1"/>
    <property type="match status" value="1"/>
</dbReference>
<dbReference type="Pfam" id="PF00752">
    <property type="entry name" value="XPG_N"/>
    <property type="match status" value="1"/>
</dbReference>
<dbReference type="GO" id="GO:0000400">
    <property type="term" value="F:four-way junction DNA binding"/>
    <property type="evidence" value="ECO:0007669"/>
    <property type="project" value="TreeGrafter"/>
</dbReference>
<dbReference type="GO" id="GO:0008821">
    <property type="term" value="F:crossover junction DNA endonuclease activity"/>
    <property type="evidence" value="ECO:0007669"/>
    <property type="project" value="UniProtKB-ARBA"/>
</dbReference>
<keyword evidence="4" id="KW-0378">Hydrolase</keyword>
<dbReference type="SMART" id="SM00279">
    <property type="entry name" value="HhH2"/>
    <property type="match status" value="1"/>
</dbReference>
<protein>
    <submittedName>
        <fullName evidence="10">Flap endonuclease GEN homolog 1</fullName>
    </submittedName>
</protein>
<gene>
    <name evidence="10" type="primary">GEN1</name>
</gene>
<keyword evidence="9" id="KW-1185">Reference proteome</keyword>
<feature type="compositionally biased region" description="Polar residues" evidence="6">
    <location>
        <begin position="806"/>
        <end position="825"/>
    </location>
</feature>
<dbReference type="InterPro" id="IPR006085">
    <property type="entry name" value="XPG_DNA_repair_N"/>
</dbReference>
<dbReference type="InterPro" id="IPR041012">
    <property type="entry name" value="GEN_chromo"/>
</dbReference>
<dbReference type="InterPro" id="IPR006084">
    <property type="entry name" value="XPG/Rad2"/>
</dbReference>
<evidence type="ECO:0000313" key="9">
    <source>
        <dbReference type="Proteomes" id="UP001652640"/>
    </source>
</evidence>
<dbReference type="PRINTS" id="PR00853">
    <property type="entry name" value="XPGRADSUPER"/>
</dbReference>
<evidence type="ECO:0000256" key="4">
    <source>
        <dbReference type="ARBA" id="ARBA00022801"/>
    </source>
</evidence>
<dbReference type="InterPro" id="IPR029060">
    <property type="entry name" value="PIN-like_dom_sf"/>
</dbReference>
<dbReference type="InterPro" id="IPR006086">
    <property type="entry name" value="XPG-I_dom"/>
</dbReference>
<keyword evidence="3" id="KW-0479">Metal-binding</keyword>
<dbReference type="OrthoDB" id="2959108at2759"/>
<accession>A0A6J0YVC6</accession>
<dbReference type="FunCoup" id="A0A6J0YVC6">
    <property type="interactions" value="848"/>
</dbReference>
<proteinExistence type="predicted"/>
<feature type="compositionally biased region" description="Low complexity" evidence="6">
    <location>
        <begin position="871"/>
        <end position="885"/>
    </location>
</feature>
<dbReference type="InterPro" id="IPR008918">
    <property type="entry name" value="HhH2"/>
</dbReference>
<evidence type="ECO:0000256" key="3">
    <source>
        <dbReference type="ARBA" id="ARBA00022723"/>
    </source>
</evidence>
<keyword evidence="2" id="KW-0540">Nuclease</keyword>
<reference evidence="10" key="2">
    <citation type="submission" date="2025-08" db="UniProtKB">
        <authorList>
            <consortium name="RefSeq"/>
        </authorList>
    </citation>
    <scope>IDENTIFICATION</scope>
    <source>
        <tissue evidence="10">Tongue muscle</tissue>
    </source>
</reference>